<dbReference type="Proteomes" id="UP000306229">
    <property type="component" value="Chromosome"/>
</dbReference>
<dbReference type="PANTHER" id="PTHR30373:SF8">
    <property type="entry name" value="BLL7265 PROTEIN"/>
    <property type="match status" value="1"/>
</dbReference>
<protein>
    <submittedName>
        <fullName evidence="2">TPM domain-containing protein</fullName>
    </submittedName>
</protein>
<evidence type="ECO:0000313" key="2">
    <source>
        <dbReference type="EMBL" id="QCX40518.1"/>
    </source>
</evidence>
<proteinExistence type="predicted"/>
<name>A0A5B7TWB6_9FLAO</name>
<organism evidence="2 3">
    <name type="scientific">Aureibaculum algae</name>
    <dbReference type="NCBI Taxonomy" id="2584122"/>
    <lineage>
        <taxon>Bacteria</taxon>
        <taxon>Pseudomonadati</taxon>
        <taxon>Bacteroidota</taxon>
        <taxon>Flavobacteriia</taxon>
        <taxon>Flavobacteriales</taxon>
        <taxon>Flavobacteriaceae</taxon>
        <taxon>Aureibaculum</taxon>
    </lineage>
</organism>
<dbReference type="InterPro" id="IPR007621">
    <property type="entry name" value="TPM_dom"/>
</dbReference>
<dbReference type="Gene3D" id="3.10.310.50">
    <property type="match status" value="1"/>
</dbReference>
<keyword evidence="3" id="KW-1185">Reference proteome</keyword>
<accession>A0A5B7TWB6</accession>
<dbReference type="PANTHER" id="PTHR30373">
    <property type="entry name" value="UPF0603 PROTEIN YGCG"/>
    <property type="match status" value="1"/>
</dbReference>
<dbReference type="KEGG" id="fbe:FF125_19480"/>
<evidence type="ECO:0000313" key="3">
    <source>
        <dbReference type="Proteomes" id="UP000306229"/>
    </source>
</evidence>
<feature type="domain" description="TPM" evidence="1">
    <location>
        <begin position="5"/>
        <end position="121"/>
    </location>
</feature>
<dbReference type="Pfam" id="PF04536">
    <property type="entry name" value="TPM_phosphatase"/>
    <property type="match status" value="1"/>
</dbReference>
<dbReference type="OrthoDB" id="9786161at2"/>
<dbReference type="EMBL" id="CP040749">
    <property type="protein sequence ID" value="QCX40518.1"/>
    <property type="molecule type" value="Genomic_DNA"/>
</dbReference>
<reference evidence="2 3" key="1">
    <citation type="submission" date="2019-05" db="EMBL/GenBank/DDBJ databases">
        <title>Algicella ahnfeltiae gen. nov., sp. nov., a novel marine bacterium of the family Flavobacteriaceae isolated from a red alga.</title>
        <authorList>
            <person name="Nedashkovskaya O.I."/>
            <person name="Kukhlevskiy A.D."/>
            <person name="Kim S.-G."/>
            <person name="Zhukova N.V."/>
            <person name="Mikhailov V.V."/>
        </authorList>
    </citation>
    <scope>NUCLEOTIDE SEQUENCE [LARGE SCALE GENOMIC DNA]</scope>
    <source>
        <strain evidence="2 3">10Alg115</strain>
    </source>
</reference>
<dbReference type="AlphaFoldDB" id="A0A5B7TWB6"/>
<sequence length="145" mass="16637">MSKVEDFLTKAEEQEIIEAIRLAEQNTSGEIRVHLEKSTDKEPLERAREVFRFLKMNETEQQNGVLFYVAVDDRKFSILGDKGIDIAVPDNFWDSVKNNVITAFKRGSYTEGLKEGILETGAKLKQYFPYQKDDKNELPDSISLS</sequence>
<evidence type="ECO:0000259" key="1">
    <source>
        <dbReference type="Pfam" id="PF04536"/>
    </source>
</evidence>
<gene>
    <name evidence="2" type="ORF">FF125_19480</name>
</gene>
<dbReference type="RefSeq" id="WP_138951594.1">
    <property type="nucleotide sequence ID" value="NZ_CP040749.1"/>
</dbReference>